<accession>A0A0P7BUU2</accession>
<organism evidence="4 5">
    <name type="scientific">Jiulongibacter sediminis</name>
    <dbReference type="NCBI Taxonomy" id="1605367"/>
    <lineage>
        <taxon>Bacteria</taxon>
        <taxon>Pseudomonadati</taxon>
        <taxon>Bacteroidota</taxon>
        <taxon>Cytophagia</taxon>
        <taxon>Cytophagales</taxon>
        <taxon>Leadbetterellaceae</taxon>
        <taxon>Jiulongibacter</taxon>
    </lineage>
</organism>
<keyword evidence="2" id="KW-1133">Transmembrane helix</keyword>
<evidence type="ECO:0000256" key="1">
    <source>
        <dbReference type="ARBA" id="ARBA00022801"/>
    </source>
</evidence>
<name>A0A0P7BUU2_9BACT</name>
<dbReference type="GO" id="GO:0016788">
    <property type="term" value="F:hydrolase activity, acting on ester bonds"/>
    <property type="evidence" value="ECO:0007669"/>
    <property type="project" value="UniProtKB-ARBA"/>
</dbReference>
<dbReference type="Gene3D" id="3.40.50.1110">
    <property type="entry name" value="SGNH hydrolase"/>
    <property type="match status" value="1"/>
</dbReference>
<keyword evidence="2" id="KW-0812">Transmembrane</keyword>
<reference evidence="4 5" key="1">
    <citation type="submission" date="2015-07" db="EMBL/GenBank/DDBJ databases">
        <title>The draft genome sequence of Leadbetterella sp. JN14-9.</title>
        <authorList>
            <person name="Liu Y."/>
            <person name="Du J."/>
            <person name="Shao Z."/>
        </authorList>
    </citation>
    <scope>NUCLEOTIDE SEQUENCE [LARGE SCALE GENOMIC DNA]</scope>
    <source>
        <strain evidence="4 5">JN14-9</strain>
    </source>
</reference>
<keyword evidence="1" id="KW-0378">Hydrolase</keyword>
<feature type="transmembrane region" description="Helical" evidence="2">
    <location>
        <begin position="31"/>
        <end position="53"/>
    </location>
</feature>
<dbReference type="SUPFAM" id="SSF52266">
    <property type="entry name" value="SGNH hydrolase"/>
    <property type="match status" value="1"/>
</dbReference>
<dbReference type="Pfam" id="PF03629">
    <property type="entry name" value="SASA"/>
    <property type="match status" value="1"/>
</dbReference>
<comment type="caution">
    <text evidence="4">The sequence shown here is derived from an EMBL/GenBank/DDBJ whole genome shotgun (WGS) entry which is preliminary data.</text>
</comment>
<dbReference type="InterPro" id="IPR036514">
    <property type="entry name" value="SGNH_hydro_sf"/>
</dbReference>
<evidence type="ECO:0000313" key="4">
    <source>
        <dbReference type="EMBL" id="KPM48611.1"/>
    </source>
</evidence>
<evidence type="ECO:0000256" key="2">
    <source>
        <dbReference type="SAM" id="Phobius"/>
    </source>
</evidence>
<evidence type="ECO:0000259" key="3">
    <source>
        <dbReference type="Pfam" id="PF03629"/>
    </source>
</evidence>
<evidence type="ECO:0000313" key="5">
    <source>
        <dbReference type="Proteomes" id="UP000050454"/>
    </source>
</evidence>
<gene>
    <name evidence="4" type="ORF">AFM12_08355</name>
</gene>
<proteinExistence type="predicted"/>
<feature type="domain" description="Sialate O-acetylesterase" evidence="3">
    <location>
        <begin position="146"/>
        <end position="311"/>
    </location>
</feature>
<dbReference type="Proteomes" id="UP000050454">
    <property type="component" value="Unassembled WGS sequence"/>
</dbReference>
<dbReference type="EMBL" id="LGTQ01000006">
    <property type="protein sequence ID" value="KPM48611.1"/>
    <property type="molecule type" value="Genomic_DNA"/>
</dbReference>
<dbReference type="STRING" id="1605367.AFM12_08355"/>
<keyword evidence="5" id="KW-1185">Reference proteome</keyword>
<dbReference type="AlphaFoldDB" id="A0A0P7BUU2"/>
<protein>
    <recommendedName>
        <fullName evidence="3">Sialate O-acetylesterase domain-containing protein</fullName>
    </recommendedName>
</protein>
<keyword evidence="2" id="KW-0472">Membrane</keyword>
<sequence>MIVELNFAESLKDCDRYCVSFTKFIRMFHKLILPLILLIFCFSPLFGFGKYVVLPMEKSVYQRNIKNVGAVRVSLQNLNQFKSIRLKVNDLESQWSLETFIDLKAGKSKLDTTIQLQGGWYSFDFEFLDEIEVKASEKIDHVGVGEVFLIAGQSNAQMEGPAPVDDRVVAALFDGGREGRPNFISLNTTEYKRWVWPSPPGTSFLGSLGDSLVSRLKVPVLFFNAAAGGTSTGDWWTSAVYNEPPYFYVDYMLHKFTFDLGLRGVLWMQGESNSVNPGYNATSEIYRDEVFYMVQKMRDTLDFQQLSWVISLTSWNKAGADPEAGIDPNPWELRKPTRDGQMLLVESDPDIFLGPDTDILEGLANSTLRSDGTHFTQEGFVLAGVLWNRALSDDYFTQSVPYTGKFFKSQEIENHKRDQKVVFKDWNLPLNCNWTALPKASEIDLPVSFSLTKDSPAEIVGDSIRLSGLEGIVGLVFGNNGNEEFNRLQDTLFYEVPKLIGTPIKISEPTDYVEGEVISLEAQCDAGQVFWRDSEGFETVNTSVDLIYLQQTQIFVFCRKESCVSTTGESFKLEGSECLNEEQNQFSREEYVVLDQMFKKIETLDKSDIIDLILKNNLQKKIYLHQSIDQKITLSFNRCKTE</sequence>
<dbReference type="InterPro" id="IPR005181">
    <property type="entry name" value="SASA"/>
</dbReference>